<dbReference type="EMBL" id="LAZR01063843">
    <property type="protein sequence ID" value="KKK58701.1"/>
    <property type="molecule type" value="Genomic_DNA"/>
</dbReference>
<accession>A0A0F8ZFA3</accession>
<evidence type="ECO:0000313" key="1">
    <source>
        <dbReference type="EMBL" id="KKK58701.1"/>
    </source>
</evidence>
<feature type="non-terminal residue" evidence="1">
    <location>
        <position position="1"/>
    </location>
</feature>
<reference evidence="1" key="1">
    <citation type="journal article" date="2015" name="Nature">
        <title>Complex archaea that bridge the gap between prokaryotes and eukaryotes.</title>
        <authorList>
            <person name="Spang A."/>
            <person name="Saw J.H."/>
            <person name="Jorgensen S.L."/>
            <person name="Zaremba-Niedzwiedzka K."/>
            <person name="Martijn J."/>
            <person name="Lind A.E."/>
            <person name="van Eijk R."/>
            <person name="Schleper C."/>
            <person name="Guy L."/>
            <person name="Ettema T.J."/>
        </authorList>
    </citation>
    <scope>NUCLEOTIDE SEQUENCE</scope>
</reference>
<protein>
    <recommendedName>
        <fullName evidence="2">Right handed beta helix domain-containing protein</fullName>
    </recommendedName>
</protein>
<proteinExistence type="predicted"/>
<sequence length="231" mass="24906">WGMSPRHRGEFCTIDSSHTDGPAARITKGCTIIGLGFAGAQASGDNSKSSTVVLDGTGAATDAYGTWFKDCRFVNWNRDAVNYGVYLRGVAGIRIDNCNFKGGNTYSFEAGVLIDNDVTGGGGQPSADLEFVDNDFHDTRYAFEIVTGSQYGPSWFKSNTVHYDSQNTRWGRFLLDNSATASAGISKNMIMDNYIGLANTASYYNNSGAMTVADLETYGYRFGGNHYAADG</sequence>
<dbReference type="Gene3D" id="2.160.20.10">
    <property type="entry name" value="Single-stranded right-handed beta-helix, Pectin lyase-like"/>
    <property type="match status" value="1"/>
</dbReference>
<dbReference type="SUPFAM" id="SSF51126">
    <property type="entry name" value="Pectin lyase-like"/>
    <property type="match status" value="1"/>
</dbReference>
<dbReference type="SMART" id="SM00710">
    <property type="entry name" value="PbH1"/>
    <property type="match status" value="3"/>
</dbReference>
<name>A0A0F8ZFA3_9ZZZZ</name>
<dbReference type="InterPro" id="IPR011050">
    <property type="entry name" value="Pectin_lyase_fold/virulence"/>
</dbReference>
<dbReference type="AlphaFoldDB" id="A0A0F8ZFA3"/>
<evidence type="ECO:0008006" key="2">
    <source>
        <dbReference type="Google" id="ProtNLM"/>
    </source>
</evidence>
<dbReference type="InterPro" id="IPR012334">
    <property type="entry name" value="Pectin_lyas_fold"/>
</dbReference>
<organism evidence="1">
    <name type="scientific">marine sediment metagenome</name>
    <dbReference type="NCBI Taxonomy" id="412755"/>
    <lineage>
        <taxon>unclassified sequences</taxon>
        <taxon>metagenomes</taxon>
        <taxon>ecological metagenomes</taxon>
    </lineage>
</organism>
<dbReference type="InterPro" id="IPR006626">
    <property type="entry name" value="PbH1"/>
</dbReference>
<gene>
    <name evidence="1" type="ORF">LCGC14_3041780</name>
</gene>
<comment type="caution">
    <text evidence="1">The sequence shown here is derived from an EMBL/GenBank/DDBJ whole genome shotgun (WGS) entry which is preliminary data.</text>
</comment>